<name>A0A5P8E8K1_9BACT</name>
<dbReference type="Proteomes" id="UP000249375">
    <property type="component" value="Chromosome"/>
</dbReference>
<dbReference type="AlphaFoldDB" id="A0A5P8E8K1"/>
<dbReference type="InterPro" id="IPR041895">
    <property type="entry name" value="ArdA_dom1"/>
</dbReference>
<evidence type="ECO:0000313" key="2">
    <source>
        <dbReference type="Proteomes" id="UP000249375"/>
    </source>
</evidence>
<evidence type="ECO:0000313" key="1">
    <source>
        <dbReference type="EMBL" id="QFQ13321.1"/>
    </source>
</evidence>
<dbReference type="Gene3D" id="3.10.20.480">
    <property type="entry name" value="Antirestriction protein ArdA, domain 1"/>
    <property type="match status" value="1"/>
</dbReference>
<dbReference type="EMBL" id="CP033459">
    <property type="protein sequence ID" value="QFQ13321.1"/>
    <property type="molecule type" value="Genomic_DNA"/>
</dbReference>
<gene>
    <name evidence="1" type="ORF">C7Y71_010035</name>
</gene>
<proteinExistence type="predicted"/>
<organism evidence="1 2">
    <name type="scientific">Pseudoprevotella muciniphila</name>
    <dbReference type="NCBI Taxonomy" id="2133944"/>
    <lineage>
        <taxon>Bacteria</taxon>
        <taxon>Pseudomonadati</taxon>
        <taxon>Bacteroidota</taxon>
        <taxon>Bacteroidia</taxon>
        <taxon>Bacteroidales</taxon>
        <taxon>Prevotellaceae</taxon>
        <taxon>Pseudoprevotella</taxon>
    </lineage>
</organism>
<protein>
    <submittedName>
        <fullName evidence="1">Antirestriction protein ArdA</fullName>
    </submittedName>
</protein>
<keyword evidence="2" id="KW-1185">Reference proteome</keyword>
<sequence length="213" mass="25353">MPSFRSTIKFTANSNSTMFNIKTLTTMKRKYSEEERQEQMMLHKHFSRTGNPALYVGTYAKYNSGSLYGMWVDLATFSNYQEFIEFCRLLHWDERDPELMYQDFEGFPEEWYSECGIGEETFDLIVEYASLSDEDKEMVDAYATCTGEHDIDAARDNHCGQWDSEEDFAWHIFDEFHASLIPVSMHQYFNIERFASDLFDFDYYFENGHVFFR</sequence>
<dbReference type="KEGG" id="alq:C7Y71_010035"/>
<dbReference type="Pfam" id="PF07275">
    <property type="entry name" value="ArdA"/>
    <property type="match status" value="1"/>
</dbReference>
<dbReference type="InterPro" id="IPR009899">
    <property type="entry name" value="ArdA"/>
</dbReference>
<accession>A0A5P8E8K1</accession>
<reference evidence="1 2" key="1">
    <citation type="submission" date="2018-11" db="EMBL/GenBank/DDBJ databases">
        <authorList>
            <person name="Na S.W."/>
            <person name="Baik M."/>
        </authorList>
    </citation>
    <scope>NUCLEOTIDE SEQUENCE [LARGE SCALE GENOMIC DNA]</scope>
    <source>
        <strain evidence="1 2">E39</strain>
    </source>
</reference>